<protein>
    <submittedName>
        <fullName evidence="1">Uncharacterized protein</fullName>
    </submittedName>
</protein>
<evidence type="ECO:0000313" key="2">
    <source>
        <dbReference type="Proteomes" id="UP000473885"/>
    </source>
</evidence>
<dbReference type="AlphaFoldDB" id="A0A6M0RCG9"/>
<gene>
    <name evidence="1" type="ORF">FDF74_12550</name>
</gene>
<dbReference type="Proteomes" id="UP000473885">
    <property type="component" value="Unassembled WGS sequence"/>
</dbReference>
<dbReference type="RefSeq" id="WP_163250006.1">
    <property type="nucleotide sequence ID" value="NZ_SXDP01000019.1"/>
</dbReference>
<name>A0A6M0RCG9_9CLOT</name>
<reference evidence="1 2" key="1">
    <citation type="submission" date="2019-04" db="EMBL/GenBank/DDBJ databases">
        <title>Genome sequencing of Clostridium botulinum Groups I-IV and Clostridium butyricum.</title>
        <authorList>
            <person name="Brunt J."/>
            <person name="Van Vliet A.H.M."/>
            <person name="Stringer S.C."/>
            <person name="Carter A.T."/>
            <person name="Peck M.W."/>
        </authorList>
    </citation>
    <scope>NUCLEOTIDE SEQUENCE [LARGE SCALE GENOMIC DNA]</scope>
    <source>
        <strain evidence="1 2">IFR 18/094</strain>
    </source>
</reference>
<dbReference type="EMBL" id="SXDP01000019">
    <property type="protein sequence ID" value="NEZ48005.1"/>
    <property type="molecule type" value="Genomic_DNA"/>
</dbReference>
<evidence type="ECO:0000313" key="1">
    <source>
        <dbReference type="EMBL" id="NEZ48005.1"/>
    </source>
</evidence>
<accession>A0A6M0RCG9</accession>
<proteinExistence type="predicted"/>
<keyword evidence="2" id="KW-1185">Reference proteome</keyword>
<organism evidence="1 2">
    <name type="scientific">Clostridium niameyense</name>
    <dbReference type="NCBI Taxonomy" id="1622073"/>
    <lineage>
        <taxon>Bacteria</taxon>
        <taxon>Bacillati</taxon>
        <taxon>Bacillota</taxon>
        <taxon>Clostridia</taxon>
        <taxon>Eubacteriales</taxon>
        <taxon>Clostridiaceae</taxon>
        <taxon>Clostridium</taxon>
    </lineage>
</organism>
<sequence>MLPILSLKSNINKPYYKNNYLSNILDRWKIIFEGKNYIKDLEVNISNIRIPPNFHKDAYYNNIKHGLKLLRKKEVILSPSTFRILDYNMYNDFQKRLLGYSVIKSIQLVLRLNKKSIKNSCIIVYDASDTITFYTICYLATKAKHIILVSNNLNRIVSISDYIISNYGITPIVTNELFNAIKTSDFIISSRKIDVMIEKPIWYMDNMCSPMGKSNIEINNVLYSNPWNIKNLEITPEFLGSILCQMGEKDIEKSLKYNGIVLEKINFHDKEIFF</sequence>
<comment type="caution">
    <text evidence="1">The sequence shown here is derived from an EMBL/GenBank/DDBJ whole genome shotgun (WGS) entry which is preliminary data.</text>
</comment>